<feature type="transmembrane region" description="Helical" evidence="4">
    <location>
        <begin position="190"/>
        <end position="219"/>
    </location>
</feature>
<evidence type="ECO:0000256" key="1">
    <source>
        <dbReference type="ARBA" id="ARBA00004651"/>
    </source>
</evidence>
<comment type="subcellular location">
    <subcellularLocation>
        <location evidence="1">Cell membrane</location>
        <topology evidence="1">Multi-pass membrane protein</topology>
    </subcellularLocation>
</comment>
<dbReference type="PANTHER" id="PTHR43045:SF1">
    <property type="entry name" value="SHIKIMATE TRANSPORTER"/>
    <property type="match status" value="1"/>
</dbReference>
<dbReference type="InterPro" id="IPR036259">
    <property type="entry name" value="MFS_trans_sf"/>
</dbReference>
<keyword evidence="4" id="KW-0812">Transmembrane</keyword>
<feature type="transmembrane region" description="Helical" evidence="4">
    <location>
        <begin position="100"/>
        <end position="118"/>
    </location>
</feature>
<keyword evidence="4" id="KW-1133">Transmembrane helix</keyword>
<dbReference type="GO" id="GO:0005886">
    <property type="term" value="C:plasma membrane"/>
    <property type="evidence" value="ECO:0007669"/>
    <property type="project" value="UniProtKB-SubCell"/>
</dbReference>
<dbReference type="SUPFAM" id="SSF103473">
    <property type="entry name" value="MFS general substrate transporter"/>
    <property type="match status" value="1"/>
</dbReference>
<reference evidence="5 6" key="1">
    <citation type="submission" date="2017-03" db="EMBL/GenBank/DDBJ databases">
        <authorList>
            <person name="Afonso C.L."/>
            <person name="Miller P.J."/>
            <person name="Scott M.A."/>
            <person name="Spackman E."/>
            <person name="Goraichik I."/>
            <person name="Dimitrov K.M."/>
            <person name="Suarez D.L."/>
            <person name="Swayne D.E."/>
        </authorList>
    </citation>
    <scope>NUCLEOTIDE SEQUENCE [LARGE SCALE GENOMIC DNA]</scope>
    <source>
        <strain evidence="5 6">CNRZ 918</strain>
    </source>
</reference>
<dbReference type="OrthoDB" id="8953821at2"/>
<dbReference type="PANTHER" id="PTHR43045">
    <property type="entry name" value="SHIKIMATE TRANSPORTER"/>
    <property type="match status" value="1"/>
</dbReference>
<dbReference type="Proteomes" id="UP000234433">
    <property type="component" value="Unassembled WGS sequence"/>
</dbReference>
<evidence type="ECO:0000313" key="6">
    <source>
        <dbReference type="Proteomes" id="UP000234433"/>
    </source>
</evidence>
<proteinExistence type="predicted"/>
<evidence type="ECO:0000256" key="4">
    <source>
        <dbReference type="SAM" id="Phobius"/>
    </source>
</evidence>
<dbReference type="Gene3D" id="1.20.1250.20">
    <property type="entry name" value="MFS general substrate transporter like domains"/>
    <property type="match status" value="1"/>
</dbReference>
<organism evidence="5 6">
    <name type="scientific">Brevibacterium antiquum CNRZ 918</name>
    <dbReference type="NCBI Taxonomy" id="1255637"/>
    <lineage>
        <taxon>Bacteria</taxon>
        <taxon>Bacillati</taxon>
        <taxon>Actinomycetota</taxon>
        <taxon>Actinomycetes</taxon>
        <taxon>Micrococcales</taxon>
        <taxon>Brevibacteriaceae</taxon>
        <taxon>Brevibacterium</taxon>
    </lineage>
</organism>
<accession>A0A2H1KXY7</accession>
<keyword evidence="3" id="KW-1003">Cell membrane</keyword>
<dbReference type="RefSeq" id="WP_101621076.1">
    <property type="nucleotide sequence ID" value="NZ_FXZD01000015.1"/>
</dbReference>
<keyword evidence="4" id="KW-0472">Membrane</keyword>
<keyword evidence="2" id="KW-0813">Transport</keyword>
<dbReference type="EMBL" id="FXZD01000015">
    <property type="protein sequence ID" value="SMY04623.1"/>
    <property type="molecule type" value="Genomic_DNA"/>
</dbReference>
<feature type="transmembrane region" description="Helical" evidence="4">
    <location>
        <begin position="130"/>
        <end position="150"/>
    </location>
</feature>
<evidence type="ECO:0000256" key="3">
    <source>
        <dbReference type="ARBA" id="ARBA00022475"/>
    </source>
</evidence>
<gene>
    <name evidence="5" type="ORF">BANT918_03120</name>
</gene>
<sequence>MAAVVHRLSNAAVSFFDSRAPAIVVDLVIRLKVSETPAFQPLEDENGERKVPLLTVFKRYERQGFGALFATMAIQGTQGLTTVWGGSVAVAAGEDESDCLSWKAVGALTPLIVTFVVARLSDRFGRKRTLISAHSIAAVLALPLVLPIVSGDINHYALAILLGNGIVQGMCFGPIAAARGAGLSPMIASALIMIPGTGSDLIGGVWSLVALGGIVAVAVGRPFDETSAEPMFDNNDLVLEFDEPHEASESELTVPVTQIVES</sequence>
<evidence type="ECO:0000256" key="2">
    <source>
        <dbReference type="ARBA" id="ARBA00022448"/>
    </source>
</evidence>
<name>A0A2H1KXY7_9MICO</name>
<evidence type="ECO:0008006" key="7">
    <source>
        <dbReference type="Google" id="ProtNLM"/>
    </source>
</evidence>
<feature type="transmembrane region" description="Helical" evidence="4">
    <location>
        <begin position="156"/>
        <end position="178"/>
    </location>
</feature>
<evidence type="ECO:0000313" key="5">
    <source>
        <dbReference type="EMBL" id="SMY04623.1"/>
    </source>
</evidence>
<dbReference type="AlphaFoldDB" id="A0A2H1KXY7"/>
<protein>
    <recommendedName>
        <fullName evidence="7">Major Facilitator Superfamily protein</fullName>
    </recommendedName>
</protein>